<dbReference type="InterPro" id="IPR027417">
    <property type="entry name" value="P-loop_NTPase"/>
</dbReference>
<evidence type="ECO:0000256" key="8">
    <source>
        <dbReference type="ARBA" id="ARBA00022967"/>
    </source>
</evidence>
<dbReference type="InterPro" id="IPR050107">
    <property type="entry name" value="ABC_carbohydrate_import_ATPase"/>
</dbReference>
<dbReference type="CDD" id="cd03216">
    <property type="entry name" value="ABC_Carb_Monos_I"/>
    <property type="match status" value="1"/>
</dbReference>
<evidence type="ECO:0000256" key="5">
    <source>
        <dbReference type="ARBA" id="ARBA00022737"/>
    </source>
</evidence>
<evidence type="ECO:0000256" key="7">
    <source>
        <dbReference type="ARBA" id="ARBA00022840"/>
    </source>
</evidence>
<evidence type="ECO:0000313" key="13">
    <source>
        <dbReference type="Proteomes" id="UP000234951"/>
    </source>
</evidence>
<dbReference type="SMART" id="SM00382">
    <property type="entry name" value="AAA"/>
    <property type="match status" value="2"/>
</dbReference>
<dbReference type="PANTHER" id="PTHR43790:SF3">
    <property type="entry name" value="D-ALLOSE IMPORT ATP-BINDING PROTEIN ALSA-RELATED"/>
    <property type="match status" value="1"/>
</dbReference>
<proteinExistence type="predicted"/>
<dbReference type="GO" id="GO:0005886">
    <property type="term" value="C:plasma membrane"/>
    <property type="evidence" value="ECO:0007669"/>
    <property type="project" value="UniProtKB-SubCell"/>
</dbReference>
<dbReference type="PROSITE" id="PS50893">
    <property type="entry name" value="ABC_TRANSPORTER_2"/>
    <property type="match status" value="2"/>
</dbReference>
<dbReference type="EMBL" id="PGVD01000014">
    <property type="protein sequence ID" value="PLR99463.1"/>
    <property type="molecule type" value="Genomic_DNA"/>
</dbReference>
<feature type="domain" description="ABC transporter" evidence="10">
    <location>
        <begin position="16"/>
        <end position="251"/>
    </location>
</feature>
<dbReference type="RefSeq" id="WP_101577647.1">
    <property type="nucleotide sequence ID" value="NZ_PGVA01000027.1"/>
</dbReference>
<evidence type="ECO:0000259" key="10">
    <source>
        <dbReference type="PROSITE" id="PS50893"/>
    </source>
</evidence>
<evidence type="ECO:0000256" key="4">
    <source>
        <dbReference type="ARBA" id="ARBA00022597"/>
    </source>
</evidence>
<reference evidence="11 13" key="1">
    <citation type="submission" date="2017-11" db="EMBL/GenBank/DDBJ databases">
        <title>Comparitive Functional Genomics of Dry Heat Resistant strains isolated from the Viking Spacecraft.</title>
        <authorList>
            <person name="Seuylemezian A."/>
            <person name="Cooper K."/>
            <person name="Vaishampayan P."/>
        </authorList>
    </citation>
    <scope>NUCLEOTIDE SEQUENCE [LARGE SCALE GENOMIC DNA]</scope>
    <source>
        <strain evidence="11 13">M4.6</strain>
    </source>
</reference>
<name>A0A2N5GLC9_9BACI</name>
<comment type="caution">
    <text evidence="11">The sequence shown here is derived from an EMBL/GenBank/DDBJ whole genome shotgun (WGS) entry which is preliminary data.</text>
</comment>
<dbReference type="AlphaFoldDB" id="A0A2N5GLC9"/>
<evidence type="ECO:0000313" key="11">
    <source>
        <dbReference type="EMBL" id="PLR82300.1"/>
    </source>
</evidence>
<accession>A0A2N5GLC9</accession>
<dbReference type="SUPFAM" id="SSF52540">
    <property type="entry name" value="P-loop containing nucleoside triphosphate hydrolases"/>
    <property type="match status" value="2"/>
</dbReference>
<dbReference type="Proteomes" id="UP000234951">
    <property type="component" value="Unassembled WGS sequence"/>
</dbReference>
<sequence>MSISSEAAAVSAPHLLEMRGISKSYSGVTVLNNINLKINAGEILTLVGENGAGKSTLIKILAGVIQADSGEILINDKIVKFNSPLEAVNHEVITVHQELSLFPHLSVAENLFYNQYQKTAGLIEWRKMRKEAEKFLHDLKLYLPVEKAVFSLSIAEQQMLEIARAFYQKAKIMILDEPTAVLGGDDVEQLLDMIRLLKKRGVAIIFISHRLKEIIVLADRYLVLKDGEQIDDGWIRDTNPDDLVSKMVGRKIQQVIPEKLYKDEKEELLRVEGLSRTGVLHDINFSLYKGEILGIAGLRGAGRTEVARAIFGADPINSGKIFIKGKEIKITSPKFAIKQGIGLVPEDRKGQGLFKNLSALQNISIAKLSFSKTNWIQSRKERTIAKDYVEKLKIKLPHLDVLVGSLSGGNQQKVVLAKWLETGAFILFLDEPTRGIDVGSKAQIYSVMRELCQAGIGIVLISSELPEILENCNRILVMHNGEISGELDRADATEEKIMKYAVGGV</sequence>
<keyword evidence="9" id="KW-0472">Membrane</keyword>
<dbReference type="EMBL" id="PGVA01000027">
    <property type="protein sequence ID" value="PLR82300.1"/>
    <property type="molecule type" value="Genomic_DNA"/>
</dbReference>
<dbReference type="GO" id="GO:0005524">
    <property type="term" value="F:ATP binding"/>
    <property type="evidence" value="ECO:0007669"/>
    <property type="project" value="UniProtKB-KW"/>
</dbReference>
<organism evidence="11 13">
    <name type="scientific">Bacillus canaveralius</name>
    <dbReference type="NCBI Taxonomy" id="1403243"/>
    <lineage>
        <taxon>Bacteria</taxon>
        <taxon>Bacillati</taxon>
        <taxon>Bacillota</taxon>
        <taxon>Bacilli</taxon>
        <taxon>Bacillales</taxon>
        <taxon>Bacillaceae</taxon>
        <taxon>Bacillus</taxon>
    </lineage>
</organism>
<evidence type="ECO:0000256" key="2">
    <source>
        <dbReference type="ARBA" id="ARBA00022448"/>
    </source>
</evidence>
<dbReference type="OrthoDB" id="9771863at2"/>
<dbReference type="FunFam" id="3.40.50.300:FF:000127">
    <property type="entry name" value="Ribose import ATP-binding protein RbsA"/>
    <property type="match status" value="1"/>
</dbReference>
<evidence type="ECO:0000256" key="1">
    <source>
        <dbReference type="ARBA" id="ARBA00004202"/>
    </source>
</evidence>
<dbReference type="Pfam" id="PF00005">
    <property type="entry name" value="ABC_tran"/>
    <property type="match status" value="2"/>
</dbReference>
<evidence type="ECO:0000313" key="12">
    <source>
        <dbReference type="EMBL" id="PLR99463.1"/>
    </source>
</evidence>
<keyword evidence="2" id="KW-0813">Transport</keyword>
<keyword evidence="7 11" id="KW-0067">ATP-binding</keyword>
<evidence type="ECO:0000256" key="6">
    <source>
        <dbReference type="ARBA" id="ARBA00022741"/>
    </source>
</evidence>
<evidence type="ECO:0000313" key="14">
    <source>
        <dbReference type="Proteomes" id="UP000235114"/>
    </source>
</evidence>
<dbReference type="PANTHER" id="PTHR43790">
    <property type="entry name" value="CARBOHYDRATE TRANSPORT ATP-BINDING PROTEIN MG119-RELATED"/>
    <property type="match status" value="1"/>
</dbReference>
<keyword evidence="8" id="KW-1278">Translocase</keyword>
<dbReference type="Proteomes" id="UP000235114">
    <property type="component" value="Unassembled WGS sequence"/>
</dbReference>
<keyword evidence="14" id="KW-1185">Reference proteome</keyword>
<keyword evidence="3" id="KW-1003">Cell membrane</keyword>
<evidence type="ECO:0000256" key="9">
    <source>
        <dbReference type="ARBA" id="ARBA00023136"/>
    </source>
</evidence>
<dbReference type="InterPro" id="IPR003439">
    <property type="entry name" value="ABC_transporter-like_ATP-bd"/>
</dbReference>
<dbReference type="PROSITE" id="PS00211">
    <property type="entry name" value="ABC_TRANSPORTER_1"/>
    <property type="match status" value="1"/>
</dbReference>
<dbReference type="CDD" id="cd03215">
    <property type="entry name" value="ABC_Carb_Monos_II"/>
    <property type="match status" value="1"/>
</dbReference>
<keyword evidence="6" id="KW-0547">Nucleotide-binding</keyword>
<dbReference type="InterPro" id="IPR017871">
    <property type="entry name" value="ABC_transporter-like_CS"/>
</dbReference>
<keyword evidence="5" id="KW-0677">Repeat</keyword>
<keyword evidence="4" id="KW-0762">Sugar transport</keyword>
<feature type="domain" description="ABC transporter" evidence="10">
    <location>
        <begin position="263"/>
        <end position="505"/>
    </location>
</feature>
<dbReference type="GO" id="GO:0016887">
    <property type="term" value="F:ATP hydrolysis activity"/>
    <property type="evidence" value="ECO:0007669"/>
    <property type="project" value="InterPro"/>
</dbReference>
<comment type="subcellular location">
    <subcellularLocation>
        <location evidence="1">Cell membrane</location>
        <topology evidence="1">Peripheral membrane protein</topology>
    </subcellularLocation>
</comment>
<gene>
    <name evidence="11" type="ORF">CU635_12170</name>
    <name evidence="12" type="ORF">CVD25_05540</name>
</gene>
<dbReference type="Gene3D" id="3.40.50.300">
    <property type="entry name" value="P-loop containing nucleotide triphosphate hydrolases"/>
    <property type="match status" value="2"/>
</dbReference>
<dbReference type="InterPro" id="IPR003593">
    <property type="entry name" value="AAA+_ATPase"/>
</dbReference>
<protein>
    <submittedName>
        <fullName evidence="11">D-xylose ABC transporter ATP-binding protein</fullName>
    </submittedName>
</protein>
<reference evidence="12 14" key="2">
    <citation type="submission" date="2017-12" db="EMBL/GenBank/DDBJ databases">
        <title>Comparative Functional Genomics of Dry Heat Resistant strains isolated from the Viking Spacecraft.</title>
        <authorList>
            <person name="Seuylemezian A."/>
            <person name="Cooper K."/>
            <person name="Vaishampayan P."/>
        </authorList>
    </citation>
    <scope>NUCLEOTIDE SEQUENCE [LARGE SCALE GENOMIC DNA]</scope>
    <source>
        <strain evidence="12 14">ATCC 29669</strain>
    </source>
</reference>
<evidence type="ECO:0000256" key="3">
    <source>
        <dbReference type="ARBA" id="ARBA00022475"/>
    </source>
</evidence>